<evidence type="ECO:0000313" key="2">
    <source>
        <dbReference type="Proteomes" id="UP001140091"/>
    </source>
</evidence>
<dbReference type="InterPro" id="IPR041078">
    <property type="entry name" value="Plavaka"/>
</dbReference>
<feature type="non-terminal residue" evidence="1">
    <location>
        <position position="1"/>
    </location>
</feature>
<accession>A0A9W8J7G8</accession>
<dbReference type="Pfam" id="PF18759">
    <property type="entry name" value="Plavaka"/>
    <property type="match status" value="1"/>
</dbReference>
<sequence>MASAHPILSSDSDAEELGGITVLRHPKLTGEIIDKNGVPLLPGTAPPPREPYSTNAWYPFNNRLEFDFAHYHYVELQTSEAKINTALDHWKAVTIAALGSPEDVSSAPWNTAQEVYSTIDEIQEGGAPFRTVHLQYQGTKPLNPPSWMVDTFEFCFRDSRLVLQQQLDNPEFATQFETVPYRLFNSKGERVFLNLFSADWIYREADTIAADPATHGAMVVPVVSGLDKTTVSVATRHQEYHPFYISAGNLTNLARRSHGSGVVPVAFLPISKVSKRQKKRKEFKTFARQLYHCCIRLIFEPLRSGMTKPEIMRCPDGHFRHSIFSIGPVIADYPEQVWLAAIVQNWCPKYAH</sequence>
<name>A0A9W8J7G8_9AGAR</name>
<dbReference type="OrthoDB" id="3199698at2759"/>
<proteinExistence type="predicted"/>
<protein>
    <submittedName>
        <fullName evidence="1">Uncharacterized protein</fullName>
    </submittedName>
</protein>
<comment type="caution">
    <text evidence="1">The sequence shown here is derived from an EMBL/GenBank/DDBJ whole genome shotgun (WGS) entry which is preliminary data.</text>
</comment>
<dbReference type="EMBL" id="JANBPK010000864">
    <property type="protein sequence ID" value="KAJ2929622.1"/>
    <property type="molecule type" value="Genomic_DNA"/>
</dbReference>
<dbReference type="AlphaFoldDB" id="A0A9W8J7G8"/>
<organism evidence="1 2">
    <name type="scientific">Candolleomyces eurysporus</name>
    <dbReference type="NCBI Taxonomy" id="2828524"/>
    <lineage>
        <taxon>Eukaryota</taxon>
        <taxon>Fungi</taxon>
        <taxon>Dikarya</taxon>
        <taxon>Basidiomycota</taxon>
        <taxon>Agaricomycotina</taxon>
        <taxon>Agaricomycetes</taxon>
        <taxon>Agaricomycetidae</taxon>
        <taxon>Agaricales</taxon>
        <taxon>Agaricineae</taxon>
        <taxon>Psathyrellaceae</taxon>
        <taxon>Candolleomyces</taxon>
    </lineage>
</organism>
<gene>
    <name evidence="1" type="ORF">H1R20_g7476</name>
</gene>
<evidence type="ECO:0000313" key="1">
    <source>
        <dbReference type="EMBL" id="KAJ2929622.1"/>
    </source>
</evidence>
<dbReference type="Proteomes" id="UP001140091">
    <property type="component" value="Unassembled WGS sequence"/>
</dbReference>
<keyword evidence="2" id="KW-1185">Reference proteome</keyword>
<reference evidence="1" key="1">
    <citation type="submission" date="2022-06" db="EMBL/GenBank/DDBJ databases">
        <title>Genome Sequence of Candolleomyces eurysporus.</title>
        <authorList>
            <person name="Buettner E."/>
        </authorList>
    </citation>
    <scope>NUCLEOTIDE SEQUENCE</scope>
    <source>
        <strain evidence="1">VTCC 930004</strain>
    </source>
</reference>